<dbReference type="STRING" id="52670.A0A2I4B1P0"/>
<feature type="compositionally biased region" description="Basic and acidic residues" evidence="1">
    <location>
        <begin position="150"/>
        <end position="167"/>
    </location>
</feature>
<dbReference type="GO" id="GO:0005634">
    <property type="term" value="C:nucleus"/>
    <property type="evidence" value="ECO:0007669"/>
    <property type="project" value="TreeGrafter"/>
</dbReference>
<feature type="region of interest" description="Disordered" evidence="1">
    <location>
        <begin position="487"/>
        <end position="515"/>
    </location>
</feature>
<feature type="compositionally biased region" description="Polar residues" evidence="1">
    <location>
        <begin position="352"/>
        <end position="361"/>
    </location>
</feature>
<feature type="region of interest" description="Disordered" evidence="1">
    <location>
        <begin position="321"/>
        <end position="370"/>
    </location>
</feature>
<dbReference type="RefSeq" id="XP_013861661.1">
    <property type="nucleotide sequence ID" value="XM_014006207.1"/>
</dbReference>
<dbReference type="InterPro" id="IPR043442">
    <property type="entry name" value="Perm1"/>
</dbReference>
<evidence type="ECO:0000313" key="4">
    <source>
        <dbReference type="RefSeq" id="XP_013861662.1"/>
    </source>
</evidence>
<keyword evidence="2" id="KW-1185">Reference proteome</keyword>
<dbReference type="RefSeq" id="XP_013861662.1">
    <property type="nucleotide sequence ID" value="XM_014006208.1"/>
</dbReference>
<dbReference type="Proteomes" id="UP000192220">
    <property type="component" value="Unplaced"/>
</dbReference>
<dbReference type="GO" id="GO:0014850">
    <property type="term" value="P:response to muscle activity"/>
    <property type="evidence" value="ECO:0007669"/>
    <property type="project" value="TreeGrafter"/>
</dbReference>
<accession>A0A2I4B1P0</accession>
<feature type="compositionally biased region" description="Basic and acidic residues" evidence="1">
    <location>
        <begin position="96"/>
        <end position="110"/>
    </location>
</feature>
<feature type="compositionally biased region" description="Acidic residues" evidence="1">
    <location>
        <begin position="36"/>
        <end position="48"/>
    </location>
</feature>
<dbReference type="CTD" id="799552"/>
<dbReference type="PANTHER" id="PTHR47282:SF1">
    <property type="entry name" value="PGC-1 AND ERR-INDUCED REGULATOR IN MUSCLE PROTEIN 1"/>
    <property type="match status" value="1"/>
</dbReference>
<feature type="region of interest" description="Disordered" evidence="1">
    <location>
        <begin position="36"/>
        <end position="245"/>
    </location>
</feature>
<dbReference type="PANTHER" id="PTHR47282">
    <property type="entry name" value="PGC-1 AND ERR-INDUCED REGULATOR IN MUSCLE PROTEIN 1"/>
    <property type="match status" value="1"/>
</dbReference>
<proteinExistence type="predicted"/>
<feature type="compositionally biased region" description="Gly residues" evidence="1">
    <location>
        <begin position="84"/>
        <end position="93"/>
    </location>
</feature>
<feature type="compositionally biased region" description="Basic and acidic residues" evidence="1">
    <location>
        <begin position="123"/>
        <end position="132"/>
    </location>
</feature>
<evidence type="ECO:0000313" key="2">
    <source>
        <dbReference type="Proteomes" id="UP000192220"/>
    </source>
</evidence>
<evidence type="ECO:0000313" key="3">
    <source>
        <dbReference type="RefSeq" id="XP_013861661.1"/>
    </source>
</evidence>
<organism evidence="2 3">
    <name type="scientific">Austrofundulus limnaeus</name>
    <name type="common">Annual killifish</name>
    <dbReference type="NCBI Taxonomy" id="52670"/>
    <lineage>
        <taxon>Eukaryota</taxon>
        <taxon>Metazoa</taxon>
        <taxon>Chordata</taxon>
        <taxon>Craniata</taxon>
        <taxon>Vertebrata</taxon>
        <taxon>Euteleostomi</taxon>
        <taxon>Actinopterygii</taxon>
        <taxon>Neopterygii</taxon>
        <taxon>Teleostei</taxon>
        <taxon>Neoteleostei</taxon>
        <taxon>Acanthomorphata</taxon>
        <taxon>Ovalentaria</taxon>
        <taxon>Atherinomorphae</taxon>
        <taxon>Cyprinodontiformes</taxon>
        <taxon>Rivulidae</taxon>
        <taxon>Austrofundulus</taxon>
    </lineage>
</organism>
<feature type="compositionally biased region" description="Basic residues" evidence="1">
    <location>
        <begin position="177"/>
        <end position="196"/>
    </location>
</feature>
<dbReference type="GO" id="GO:0005737">
    <property type="term" value="C:cytoplasm"/>
    <property type="evidence" value="ECO:0007669"/>
    <property type="project" value="TreeGrafter"/>
</dbReference>
<name>A0A2I4B1P0_AUSLI</name>
<feature type="compositionally biased region" description="Polar residues" evidence="1">
    <location>
        <begin position="65"/>
        <end position="75"/>
    </location>
</feature>
<sequence>MDDFDHSIHIAENDWSSFYDESEECDLLQPSLACLDDSELSDSADPDQQETKRSPDANSCIKLSEQLNQSGTQGSEVDAATGPKLGGICGGCPGKNVKEVVHEKTERETVEEAIDNDVNSLQKESKTDHSSEETEILTEDVGVQTASDLRSTEKPDRAGLSAEKERWFVTVNESPARRRGRPTSVKKKRKQKKARKGGLTGVVGRLESSDGGKPNGTQESEQRRETQSNQSIGLEKYPSDGMKANSVKSLNQVLEDDAAEAVQEAQHPLQDRLTENIQFQCSSSLACDDMTENTGTDRAHGAQMSPQSETAASCERYKVATAEPSVTSPSCQKAAVMPDDSSTRPETPEPLTVTNRGSASARSPEDEHSHIPACSVADSLKTYAKTVGKTKPVYAISPFWDEMEKLTIDDILHVRKKSCLPSKSVQEKPMPNTANRFFDCNQSDSSLMNVSDTADSDYFTQPDEFKSDCCGQLLTSDFEEECSHVVDASRNPSTSPHRKNKQSPSSYLLCEDDSEGKETPVPLEYIVEHHLDNQETQTLTLWPRQKYNVQTFKTEDLSLLPLLNHYMSGLSLSRHLCLEEDTGLKPNCSLVAVNPTSFLSHTDLLDAQDQVSFPEIVEYFSTESEANTESGSFIVYNPEMFAAPDFNSTLCEFKDTPSFSPQTSLEQPIPIFSCSYPTIRDLTFPKQHRVFLTANCEREGEMSPFRLVSRSFIWADLPASSAAAAVSGSHCWKSLASVRKIYFPVKGSFCCRGSGAWMFPAESEEIHVRRWNPTVRALSEGKLSPDSSQVFRELEEQQETIWSKRHGMFSTVKQSDMCLVCIAFASWVLRSSDPEAADAWKATLLANVSALSAIQYLRKYMKRGSPRQDEI</sequence>
<protein>
    <submittedName>
        <fullName evidence="3 4">Uncharacterized protein LOC106516044</fullName>
    </submittedName>
</protein>
<gene>
    <name evidence="3 4" type="primary">LOC106516044</name>
</gene>
<dbReference type="KEGG" id="alim:106516044"/>
<dbReference type="AlphaFoldDB" id="A0A2I4B1P0"/>
<reference evidence="3 4" key="1">
    <citation type="submission" date="2025-04" db="UniProtKB">
        <authorList>
            <consortium name="RefSeq"/>
        </authorList>
    </citation>
    <scope>IDENTIFICATION</scope>
    <source>
        <strain evidence="3 4">Quisiro</strain>
        <tissue evidence="3 4">Liver</tissue>
    </source>
</reference>
<dbReference type="OrthoDB" id="8943218at2759"/>
<evidence type="ECO:0000256" key="1">
    <source>
        <dbReference type="SAM" id="MobiDB-lite"/>
    </source>
</evidence>
<dbReference type="GO" id="GO:0006355">
    <property type="term" value="P:regulation of DNA-templated transcription"/>
    <property type="evidence" value="ECO:0007669"/>
    <property type="project" value="InterPro"/>
</dbReference>